<evidence type="ECO:0000313" key="1">
    <source>
        <dbReference type="EMBL" id="KAF9492434.1"/>
    </source>
</evidence>
<dbReference type="EMBL" id="MU154601">
    <property type="protein sequence ID" value="KAF9492434.1"/>
    <property type="molecule type" value="Genomic_DNA"/>
</dbReference>
<keyword evidence="2" id="KW-1185">Reference proteome</keyword>
<organism evidence="1 2">
    <name type="scientific">Pleurotus eryngii</name>
    <name type="common">Boletus of the steppes</name>
    <dbReference type="NCBI Taxonomy" id="5323"/>
    <lineage>
        <taxon>Eukaryota</taxon>
        <taxon>Fungi</taxon>
        <taxon>Dikarya</taxon>
        <taxon>Basidiomycota</taxon>
        <taxon>Agaricomycotina</taxon>
        <taxon>Agaricomycetes</taxon>
        <taxon>Agaricomycetidae</taxon>
        <taxon>Agaricales</taxon>
        <taxon>Pleurotineae</taxon>
        <taxon>Pleurotaceae</taxon>
        <taxon>Pleurotus</taxon>
    </lineage>
</organism>
<reference evidence="1" key="1">
    <citation type="submission" date="2020-11" db="EMBL/GenBank/DDBJ databases">
        <authorList>
            <consortium name="DOE Joint Genome Institute"/>
            <person name="Ahrendt S."/>
            <person name="Riley R."/>
            <person name="Andreopoulos W."/>
            <person name="Labutti K."/>
            <person name="Pangilinan J."/>
            <person name="Ruiz-Duenas F.J."/>
            <person name="Barrasa J.M."/>
            <person name="Sanchez-Garcia M."/>
            <person name="Camarero S."/>
            <person name="Miyauchi S."/>
            <person name="Serrano A."/>
            <person name="Linde D."/>
            <person name="Babiker R."/>
            <person name="Drula E."/>
            <person name="Ayuso-Fernandez I."/>
            <person name="Pacheco R."/>
            <person name="Padilla G."/>
            <person name="Ferreira P."/>
            <person name="Barriuso J."/>
            <person name="Kellner H."/>
            <person name="Castanera R."/>
            <person name="Alfaro M."/>
            <person name="Ramirez L."/>
            <person name="Pisabarro A.G."/>
            <person name="Kuo A."/>
            <person name="Tritt A."/>
            <person name="Lipzen A."/>
            <person name="He G."/>
            <person name="Yan M."/>
            <person name="Ng V."/>
            <person name="Cullen D."/>
            <person name="Martin F."/>
            <person name="Rosso M.-N."/>
            <person name="Henrissat B."/>
            <person name="Hibbett D."/>
            <person name="Martinez A.T."/>
            <person name="Grigoriev I.V."/>
        </authorList>
    </citation>
    <scope>NUCLEOTIDE SEQUENCE</scope>
    <source>
        <strain evidence="1">ATCC 90797</strain>
    </source>
</reference>
<evidence type="ECO:0000313" key="2">
    <source>
        <dbReference type="Proteomes" id="UP000807025"/>
    </source>
</evidence>
<dbReference type="SUPFAM" id="SSF53474">
    <property type="entry name" value="alpha/beta-Hydrolases"/>
    <property type="match status" value="1"/>
</dbReference>
<protein>
    <submittedName>
        <fullName evidence="1">Uncharacterized protein</fullName>
    </submittedName>
</protein>
<dbReference type="InterPro" id="IPR029058">
    <property type="entry name" value="AB_hydrolase_fold"/>
</dbReference>
<name>A0A9P5ZU78_PLEER</name>
<dbReference type="AlphaFoldDB" id="A0A9P5ZU78"/>
<proteinExistence type="predicted"/>
<comment type="caution">
    <text evidence="1">The sequence shown here is derived from an EMBL/GenBank/DDBJ whole genome shotgun (WGS) entry which is preliminary data.</text>
</comment>
<dbReference type="Proteomes" id="UP000807025">
    <property type="component" value="Unassembled WGS sequence"/>
</dbReference>
<dbReference type="Gene3D" id="3.40.50.1820">
    <property type="entry name" value="alpha/beta hydrolase"/>
    <property type="match status" value="1"/>
</dbReference>
<accession>A0A9P5ZU78</accession>
<sequence>MHFTESPESSFNFAWIPHIDWELIKEEPYALIHHKVYAKVPIITGNCDDIGIVNNLRAQNLNSWITSVPSLSSSTLLQFKAIFSPKDHDNFYSRQLQRLKTLGTTVYHASNQ</sequence>
<gene>
    <name evidence="1" type="ORF">BDN71DRAFT_1433216</name>
</gene>